<gene>
    <name evidence="2" type="ORF">SAMN05216368_105145</name>
</gene>
<dbReference type="InterPro" id="IPR020945">
    <property type="entry name" value="DMSO/NO3_reduct_chaperone"/>
</dbReference>
<organism evidence="2 3">
    <name type="scientific">Cryobacterium flavum</name>
    <dbReference type="NCBI Taxonomy" id="1424659"/>
    <lineage>
        <taxon>Bacteria</taxon>
        <taxon>Bacillati</taxon>
        <taxon>Actinomycetota</taxon>
        <taxon>Actinomycetes</taxon>
        <taxon>Micrococcales</taxon>
        <taxon>Microbacteriaceae</taxon>
        <taxon>Cryobacterium</taxon>
    </lineage>
</organism>
<proteinExistence type="predicted"/>
<dbReference type="RefSeq" id="WP_241982995.1">
    <property type="nucleotide sequence ID" value="NZ_FNIB01000005.1"/>
</dbReference>
<dbReference type="Pfam" id="PF02613">
    <property type="entry name" value="Nitrate_red_del"/>
    <property type="match status" value="1"/>
</dbReference>
<reference evidence="2 3" key="1">
    <citation type="submission" date="2016-10" db="EMBL/GenBank/DDBJ databases">
        <authorList>
            <person name="Varghese N."/>
            <person name="Submissions S."/>
        </authorList>
    </citation>
    <scope>NUCLEOTIDE SEQUENCE [LARGE SCALE GENOMIC DNA]</scope>
    <source>
        <strain evidence="2 3">CGMCC 1.11215</strain>
    </source>
</reference>
<sequence length="246" mass="27135">MSTATRLPAALAARVNFGFRAPKVAPRFIAAVPLTADQGVIAHMAASILLDYPTPERQRQFSLVRSGVVGLPDPLRAAFDAFFTGIAGWNEQQLETHFTATFDLKRKCCPYLTYYAAGDTRRRGMALVRFVEAYRAAGWQVDADELPDYLPMVLEFSALSDSPIAQELLAAHRDGIEVLRSALEKVDSPYAQLVEAVCLSLPLIDDETRERYLNLVNEGPPTETVGMTYLGNLKPFSAHANEDVSR</sequence>
<protein>
    <submittedName>
        <fullName evidence="2">Respiratory nitrate reductase chaperone NarJ</fullName>
    </submittedName>
</protein>
<keyword evidence="1" id="KW-0534">Nitrate assimilation</keyword>
<dbReference type="InterPro" id="IPR036411">
    <property type="entry name" value="TorD-like_sf"/>
</dbReference>
<dbReference type="InterPro" id="IPR003765">
    <property type="entry name" value="NO3_reductase_chaperone_NarJ"/>
</dbReference>
<evidence type="ECO:0000313" key="3">
    <source>
        <dbReference type="Proteomes" id="UP000199639"/>
    </source>
</evidence>
<dbReference type="NCBIfam" id="TIGR00684">
    <property type="entry name" value="narJ"/>
    <property type="match status" value="1"/>
</dbReference>
<dbReference type="GO" id="GO:0042128">
    <property type="term" value="P:nitrate assimilation"/>
    <property type="evidence" value="ECO:0007669"/>
    <property type="project" value="UniProtKB-KW"/>
</dbReference>
<name>A0A5E9FXT7_9MICO</name>
<evidence type="ECO:0000256" key="1">
    <source>
        <dbReference type="ARBA" id="ARBA00023063"/>
    </source>
</evidence>
<accession>A0A5E9FXT7</accession>
<dbReference type="Proteomes" id="UP000199639">
    <property type="component" value="Unassembled WGS sequence"/>
</dbReference>
<dbReference type="Gene3D" id="1.10.3480.10">
    <property type="entry name" value="TorD-like"/>
    <property type="match status" value="1"/>
</dbReference>
<dbReference type="AlphaFoldDB" id="A0A5E9FXT7"/>
<dbReference type="PANTHER" id="PTHR43680:SF2">
    <property type="entry name" value="NITRATE REDUCTASE MOLYBDENUM COFACTOR ASSEMBLY CHAPERONE NARJ"/>
    <property type="match status" value="1"/>
</dbReference>
<dbReference type="SUPFAM" id="SSF89155">
    <property type="entry name" value="TorD-like"/>
    <property type="match status" value="1"/>
</dbReference>
<dbReference type="GO" id="GO:0016530">
    <property type="term" value="F:metallochaperone activity"/>
    <property type="evidence" value="ECO:0007669"/>
    <property type="project" value="TreeGrafter"/>
</dbReference>
<dbReference type="PANTHER" id="PTHR43680">
    <property type="entry name" value="NITRATE REDUCTASE MOLYBDENUM COFACTOR ASSEMBLY CHAPERONE"/>
    <property type="match status" value="1"/>
</dbReference>
<evidence type="ECO:0000313" key="2">
    <source>
        <dbReference type="EMBL" id="SDN39938.1"/>
    </source>
</evidence>
<dbReference type="GO" id="GO:0051131">
    <property type="term" value="P:chaperone-mediated protein complex assembly"/>
    <property type="evidence" value="ECO:0007669"/>
    <property type="project" value="InterPro"/>
</dbReference>
<dbReference type="EMBL" id="FNIB01000005">
    <property type="protein sequence ID" value="SDN39938.1"/>
    <property type="molecule type" value="Genomic_DNA"/>
</dbReference>
<dbReference type="GO" id="GO:0051082">
    <property type="term" value="F:unfolded protein binding"/>
    <property type="evidence" value="ECO:0007669"/>
    <property type="project" value="InterPro"/>
</dbReference>
<dbReference type="STRING" id="1424659.SAMN05216368_105145"/>